<dbReference type="FunFam" id="3.30.565.10:FF:000006">
    <property type="entry name" value="Sensor histidine kinase WalK"/>
    <property type="match status" value="1"/>
</dbReference>
<dbReference type="SUPFAM" id="SSF158472">
    <property type="entry name" value="HAMP domain-like"/>
    <property type="match status" value="1"/>
</dbReference>
<dbReference type="Gene3D" id="3.30.565.10">
    <property type="entry name" value="Histidine kinase-like ATPase, C-terminal domain"/>
    <property type="match status" value="1"/>
</dbReference>
<name>A0AAU8LQV5_9BACT</name>
<accession>A0AAU8LQV5</accession>
<dbReference type="InterPro" id="IPR003594">
    <property type="entry name" value="HATPase_dom"/>
</dbReference>
<feature type="domain" description="Histidine kinase" evidence="13">
    <location>
        <begin position="280"/>
        <end position="495"/>
    </location>
</feature>
<sequence length="501" mass="55920">MFRLKISLFSVLISGTILIAFGLHFLSLISKVQLARLDREILTLGESQLHVIHPKGHWQDFSSSLRSIYGEKYQSELIIQVLGGRQDVLYQSTDWPKTISLASFPAFTQQKVEEQPSRTAEQGPERQLPPPPPNTPPEAYPPHWREPKPTILKQPSYQTLATDSGTWRVGIMGNQRITILIGLNMTAFYEDADHYRNSFLLIAPLALLLMAGGGWWLAQRALRPVGLITETAEKISAQGLDQRIPSGRADTEFQSLINVINAMLDRLEGGFQQAVRFSADAAHELQTPLTVLQGMLDDAVRHSEASSAEQQRSSDLLEEVQRLKTIVRKLLILSRADAGRLELSLEPVNMSSMVESILEDVEIMAPQLHIDQRIQSGLLVNADPELIRQVVQNMVSNAIKYNLAEKGVIYFRLASRKGAVHFRVANTGPVIPPKDRQRIFDRFYRVDQSRNDRVPGSGLGLSLSLEITRAHKGRLVLDPPKKGITSFTLSLPQLQQVSSAG</sequence>
<evidence type="ECO:0000256" key="9">
    <source>
        <dbReference type="ARBA" id="ARBA00023012"/>
    </source>
</evidence>
<dbReference type="Pfam" id="PF00512">
    <property type="entry name" value="HisKA"/>
    <property type="match status" value="1"/>
</dbReference>
<dbReference type="CDD" id="cd00082">
    <property type="entry name" value="HisKA"/>
    <property type="match status" value="1"/>
</dbReference>
<comment type="subcellular location">
    <subcellularLocation>
        <location evidence="2">Membrane</location>
        <topology evidence="2">Multi-pass membrane protein</topology>
    </subcellularLocation>
</comment>
<dbReference type="Pfam" id="PF00672">
    <property type="entry name" value="HAMP"/>
    <property type="match status" value="1"/>
</dbReference>
<reference evidence="15" key="2">
    <citation type="submission" date="2024-06" db="EMBL/GenBank/DDBJ databases">
        <authorList>
            <person name="Plum-Jensen L.E."/>
            <person name="Schramm A."/>
            <person name="Marshall I.P.G."/>
        </authorList>
    </citation>
    <scope>NUCLEOTIDE SEQUENCE</scope>
    <source>
        <strain evidence="15">Rat1</strain>
    </source>
</reference>
<keyword evidence="15" id="KW-0547">Nucleotide-binding</keyword>
<dbReference type="SMART" id="SM00387">
    <property type="entry name" value="HATPase_c"/>
    <property type="match status" value="1"/>
</dbReference>
<evidence type="ECO:0000256" key="1">
    <source>
        <dbReference type="ARBA" id="ARBA00000085"/>
    </source>
</evidence>
<evidence type="ECO:0000256" key="4">
    <source>
        <dbReference type="ARBA" id="ARBA00022553"/>
    </source>
</evidence>
<evidence type="ECO:0000313" key="15">
    <source>
        <dbReference type="EMBL" id="XCN71269.1"/>
    </source>
</evidence>
<keyword evidence="8 12" id="KW-1133">Transmembrane helix</keyword>
<feature type="transmembrane region" description="Helical" evidence="12">
    <location>
        <begin position="6"/>
        <end position="29"/>
    </location>
</feature>
<keyword evidence="7" id="KW-0418">Kinase</keyword>
<proteinExistence type="predicted"/>
<dbReference type="InterPro" id="IPR036890">
    <property type="entry name" value="HATPase_C_sf"/>
</dbReference>
<comment type="catalytic activity">
    <reaction evidence="1">
        <text>ATP + protein L-histidine = ADP + protein N-phospho-L-histidine.</text>
        <dbReference type="EC" id="2.7.13.3"/>
    </reaction>
</comment>
<dbReference type="InterPro" id="IPR003661">
    <property type="entry name" value="HisK_dim/P_dom"/>
</dbReference>
<dbReference type="InterPro" id="IPR050428">
    <property type="entry name" value="TCS_sensor_his_kinase"/>
</dbReference>
<evidence type="ECO:0000256" key="8">
    <source>
        <dbReference type="ARBA" id="ARBA00022989"/>
    </source>
</evidence>
<feature type="domain" description="HAMP" evidence="14">
    <location>
        <begin position="219"/>
        <end position="272"/>
    </location>
</feature>
<dbReference type="Gene3D" id="1.10.287.130">
    <property type="match status" value="1"/>
</dbReference>
<evidence type="ECO:0000256" key="11">
    <source>
        <dbReference type="SAM" id="MobiDB-lite"/>
    </source>
</evidence>
<evidence type="ECO:0000259" key="13">
    <source>
        <dbReference type="PROSITE" id="PS50109"/>
    </source>
</evidence>
<keyword evidence="15" id="KW-0067">ATP-binding</keyword>
<keyword evidence="4" id="KW-0597">Phosphoprotein</keyword>
<evidence type="ECO:0000259" key="14">
    <source>
        <dbReference type="PROSITE" id="PS50885"/>
    </source>
</evidence>
<dbReference type="Gene3D" id="6.10.340.10">
    <property type="match status" value="1"/>
</dbReference>
<organism evidence="15">
    <name type="scientific">Candidatus Electrothrix aestuarii</name>
    <dbReference type="NCBI Taxonomy" id="3062594"/>
    <lineage>
        <taxon>Bacteria</taxon>
        <taxon>Pseudomonadati</taxon>
        <taxon>Thermodesulfobacteriota</taxon>
        <taxon>Desulfobulbia</taxon>
        <taxon>Desulfobulbales</taxon>
        <taxon>Desulfobulbaceae</taxon>
        <taxon>Candidatus Electrothrix</taxon>
    </lineage>
</organism>
<reference evidence="15" key="1">
    <citation type="journal article" date="2024" name="Syst. Appl. Microbiol.">
        <title>First single-strain enrichments of Electrothrix cable bacteria, description of E. aestuarii sp. nov. and E. rattekaaiensis sp. nov., and proposal of a cable bacteria taxonomy following the rules of the SeqCode.</title>
        <authorList>
            <person name="Plum-Jensen L.E."/>
            <person name="Schramm A."/>
            <person name="Marshall I.P.G."/>
        </authorList>
    </citation>
    <scope>NUCLEOTIDE SEQUENCE</scope>
    <source>
        <strain evidence="15">Rat1</strain>
    </source>
</reference>
<protein>
    <recommendedName>
        <fullName evidence="3">histidine kinase</fullName>
        <ecNumber evidence="3">2.7.13.3</ecNumber>
    </recommendedName>
</protein>
<keyword evidence="5" id="KW-0808">Transferase</keyword>
<gene>
    <name evidence="15" type="ORF">Q3M24_13205</name>
</gene>
<dbReference type="Pfam" id="PF02518">
    <property type="entry name" value="HATPase_c"/>
    <property type="match status" value="1"/>
</dbReference>
<evidence type="ECO:0000256" key="6">
    <source>
        <dbReference type="ARBA" id="ARBA00022692"/>
    </source>
</evidence>
<dbReference type="EC" id="2.7.13.3" evidence="3"/>
<evidence type="ECO:0000256" key="5">
    <source>
        <dbReference type="ARBA" id="ARBA00022679"/>
    </source>
</evidence>
<dbReference type="InterPro" id="IPR005467">
    <property type="entry name" value="His_kinase_dom"/>
</dbReference>
<evidence type="ECO:0000256" key="2">
    <source>
        <dbReference type="ARBA" id="ARBA00004141"/>
    </source>
</evidence>
<dbReference type="InterPro" id="IPR036097">
    <property type="entry name" value="HisK_dim/P_sf"/>
</dbReference>
<dbReference type="CDD" id="cd06225">
    <property type="entry name" value="HAMP"/>
    <property type="match status" value="1"/>
</dbReference>
<keyword evidence="6 12" id="KW-0812">Transmembrane</keyword>
<evidence type="ECO:0000256" key="10">
    <source>
        <dbReference type="ARBA" id="ARBA00023136"/>
    </source>
</evidence>
<dbReference type="SMART" id="SM00304">
    <property type="entry name" value="HAMP"/>
    <property type="match status" value="1"/>
</dbReference>
<dbReference type="KEGG" id="eaj:Q3M24_13205"/>
<dbReference type="PANTHER" id="PTHR45436:SF15">
    <property type="entry name" value="SENSOR HISTIDINE KINASE CUSS"/>
    <property type="match status" value="1"/>
</dbReference>
<dbReference type="PROSITE" id="PS50885">
    <property type="entry name" value="HAMP"/>
    <property type="match status" value="1"/>
</dbReference>
<dbReference type="AlphaFoldDB" id="A0AAU8LQV5"/>
<dbReference type="EMBL" id="CP159373">
    <property type="protein sequence ID" value="XCN71269.1"/>
    <property type="molecule type" value="Genomic_DNA"/>
</dbReference>
<dbReference type="InterPro" id="IPR003660">
    <property type="entry name" value="HAMP_dom"/>
</dbReference>
<dbReference type="GO" id="GO:0005886">
    <property type="term" value="C:plasma membrane"/>
    <property type="evidence" value="ECO:0007669"/>
    <property type="project" value="TreeGrafter"/>
</dbReference>
<evidence type="ECO:0000256" key="12">
    <source>
        <dbReference type="SAM" id="Phobius"/>
    </source>
</evidence>
<dbReference type="SUPFAM" id="SSF55874">
    <property type="entry name" value="ATPase domain of HSP90 chaperone/DNA topoisomerase II/histidine kinase"/>
    <property type="match status" value="1"/>
</dbReference>
<dbReference type="SMART" id="SM00388">
    <property type="entry name" value="HisKA"/>
    <property type="match status" value="1"/>
</dbReference>
<dbReference type="InterPro" id="IPR004358">
    <property type="entry name" value="Sig_transdc_His_kin-like_C"/>
</dbReference>
<evidence type="ECO:0000256" key="3">
    <source>
        <dbReference type="ARBA" id="ARBA00012438"/>
    </source>
</evidence>
<dbReference type="GO" id="GO:0005524">
    <property type="term" value="F:ATP binding"/>
    <property type="evidence" value="ECO:0007669"/>
    <property type="project" value="UniProtKB-KW"/>
</dbReference>
<feature type="compositionally biased region" description="Pro residues" evidence="11">
    <location>
        <begin position="127"/>
        <end position="140"/>
    </location>
</feature>
<dbReference type="PRINTS" id="PR00344">
    <property type="entry name" value="BCTRLSENSOR"/>
</dbReference>
<dbReference type="PANTHER" id="PTHR45436">
    <property type="entry name" value="SENSOR HISTIDINE KINASE YKOH"/>
    <property type="match status" value="1"/>
</dbReference>
<dbReference type="PROSITE" id="PS50109">
    <property type="entry name" value="HIS_KIN"/>
    <property type="match status" value="1"/>
</dbReference>
<dbReference type="SUPFAM" id="SSF47384">
    <property type="entry name" value="Homodimeric domain of signal transducing histidine kinase"/>
    <property type="match status" value="1"/>
</dbReference>
<dbReference type="GO" id="GO:0000155">
    <property type="term" value="F:phosphorelay sensor kinase activity"/>
    <property type="evidence" value="ECO:0007669"/>
    <property type="project" value="InterPro"/>
</dbReference>
<keyword evidence="10 12" id="KW-0472">Membrane</keyword>
<feature type="region of interest" description="Disordered" evidence="11">
    <location>
        <begin position="112"/>
        <end position="150"/>
    </location>
</feature>
<evidence type="ECO:0000256" key="7">
    <source>
        <dbReference type="ARBA" id="ARBA00022777"/>
    </source>
</evidence>
<keyword evidence="9" id="KW-0902">Two-component regulatory system</keyword>